<feature type="transmembrane region" description="Helical" evidence="1">
    <location>
        <begin position="43"/>
        <end position="61"/>
    </location>
</feature>
<protein>
    <submittedName>
        <fullName evidence="2">Uncharacterized protein</fullName>
    </submittedName>
</protein>
<evidence type="ECO:0000313" key="2">
    <source>
        <dbReference type="Ensembl" id="ENSPKIP00000020300.1"/>
    </source>
</evidence>
<dbReference type="Ensembl" id="ENSPKIT00000000916.1">
    <property type="protein sequence ID" value="ENSPKIP00000020300.1"/>
    <property type="gene ID" value="ENSPKIG00000005132.1"/>
</dbReference>
<dbReference type="AlphaFoldDB" id="A0A3B3RR45"/>
<keyword evidence="1" id="KW-1133">Transmembrane helix</keyword>
<evidence type="ECO:0000256" key="1">
    <source>
        <dbReference type="SAM" id="Phobius"/>
    </source>
</evidence>
<evidence type="ECO:0000313" key="3">
    <source>
        <dbReference type="Proteomes" id="UP000261540"/>
    </source>
</evidence>
<reference evidence="2" key="1">
    <citation type="submission" date="2025-08" db="UniProtKB">
        <authorList>
            <consortium name="Ensembl"/>
        </authorList>
    </citation>
    <scope>IDENTIFICATION</scope>
</reference>
<dbReference type="Proteomes" id="UP000261540">
    <property type="component" value="Unplaced"/>
</dbReference>
<accession>A0A3B3RR45</accession>
<dbReference type="GeneTree" id="ENSGT01050000245335"/>
<keyword evidence="1" id="KW-0472">Membrane</keyword>
<organism evidence="2 3">
    <name type="scientific">Paramormyrops kingsleyae</name>
    <dbReference type="NCBI Taxonomy" id="1676925"/>
    <lineage>
        <taxon>Eukaryota</taxon>
        <taxon>Metazoa</taxon>
        <taxon>Chordata</taxon>
        <taxon>Craniata</taxon>
        <taxon>Vertebrata</taxon>
        <taxon>Euteleostomi</taxon>
        <taxon>Actinopterygii</taxon>
        <taxon>Neopterygii</taxon>
        <taxon>Teleostei</taxon>
        <taxon>Osteoglossocephala</taxon>
        <taxon>Osteoglossomorpha</taxon>
        <taxon>Osteoglossiformes</taxon>
        <taxon>Mormyridae</taxon>
        <taxon>Paramormyrops</taxon>
    </lineage>
</organism>
<reference evidence="2" key="2">
    <citation type="submission" date="2025-09" db="UniProtKB">
        <authorList>
            <consortium name="Ensembl"/>
        </authorList>
    </citation>
    <scope>IDENTIFICATION</scope>
</reference>
<dbReference type="STRING" id="1676925.ENSPKIP00000020300"/>
<keyword evidence="1" id="KW-0812">Transmembrane</keyword>
<dbReference type="InterPro" id="IPR019137">
    <property type="entry name" value="Nck-associated_protein-1"/>
</dbReference>
<name>A0A3B3RR45_9TELE</name>
<proteinExistence type="predicted"/>
<keyword evidence="3" id="KW-1185">Reference proteome</keyword>
<dbReference type="Pfam" id="PF09735">
    <property type="entry name" value="Nckap1"/>
    <property type="match status" value="1"/>
</dbReference>
<sequence>MSRAALQPSQQKLAEKLTILNDRGIGMLTRVYNIKKVGFHRCYVLWESGLSVFLFGLYYPGLRQTLL</sequence>